<dbReference type="RefSeq" id="WP_379710983.1">
    <property type="nucleotide sequence ID" value="NZ_JBHTBS010000003.1"/>
</dbReference>
<evidence type="ECO:0000256" key="8">
    <source>
        <dbReference type="SAM" id="Phobius"/>
    </source>
</evidence>
<comment type="caution">
    <text evidence="9">The sequence shown here is derived from an EMBL/GenBank/DDBJ whole genome shotgun (WGS) entry which is preliminary data.</text>
</comment>
<keyword evidence="3" id="KW-1003">Cell membrane</keyword>
<evidence type="ECO:0000256" key="2">
    <source>
        <dbReference type="ARBA" id="ARBA00005811"/>
    </source>
</evidence>
<accession>A0ABW2L5M9</accession>
<gene>
    <name evidence="9" type="ORF">ACFQY0_07640</name>
</gene>
<evidence type="ECO:0000313" key="9">
    <source>
        <dbReference type="EMBL" id="MFC7337044.1"/>
    </source>
</evidence>
<evidence type="ECO:0000256" key="3">
    <source>
        <dbReference type="ARBA" id="ARBA00022475"/>
    </source>
</evidence>
<dbReference type="Pfam" id="PF02472">
    <property type="entry name" value="ExbD"/>
    <property type="match status" value="1"/>
</dbReference>
<evidence type="ECO:0000256" key="7">
    <source>
        <dbReference type="RuleBase" id="RU003879"/>
    </source>
</evidence>
<keyword evidence="10" id="KW-1185">Reference proteome</keyword>
<dbReference type="PANTHER" id="PTHR30558">
    <property type="entry name" value="EXBD MEMBRANE COMPONENT OF PMF-DRIVEN MACROMOLECULE IMPORT SYSTEM"/>
    <property type="match status" value="1"/>
</dbReference>
<feature type="transmembrane region" description="Helical" evidence="8">
    <location>
        <begin position="12"/>
        <end position="31"/>
    </location>
</feature>
<dbReference type="PANTHER" id="PTHR30558:SF3">
    <property type="entry name" value="BIOPOLYMER TRANSPORT PROTEIN EXBD-RELATED"/>
    <property type="match status" value="1"/>
</dbReference>
<name>A0ABW2L5M9_9BACT</name>
<reference evidence="10" key="1">
    <citation type="journal article" date="2019" name="Int. J. Syst. Evol. Microbiol.">
        <title>The Global Catalogue of Microorganisms (GCM) 10K type strain sequencing project: providing services to taxonomists for standard genome sequencing and annotation.</title>
        <authorList>
            <consortium name="The Broad Institute Genomics Platform"/>
            <consortium name="The Broad Institute Genome Sequencing Center for Infectious Disease"/>
            <person name="Wu L."/>
            <person name="Ma J."/>
        </authorList>
    </citation>
    <scope>NUCLEOTIDE SEQUENCE [LARGE SCALE GENOMIC DNA]</scope>
    <source>
        <strain evidence="10">CGMCC 4.1467</strain>
    </source>
</reference>
<keyword evidence="4 7" id="KW-0812">Transmembrane</keyword>
<organism evidence="9 10">
    <name type="scientific">Haloferula chungangensis</name>
    <dbReference type="NCBI Taxonomy" id="1048331"/>
    <lineage>
        <taxon>Bacteria</taxon>
        <taxon>Pseudomonadati</taxon>
        <taxon>Verrucomicrobiota</taxon>
        <taxon>Verrucomicrobiia</taxon>
        <taxon>Verrucomicrobiales</taxon>
        <taxon>Verrucomicrobiaceae</taxon>
        <taxon>Haloferula</taxon>
    </lineage>
</organism>
<evidence type="ECO:0000313" key="10">
    <source>
        <dbReference type="Proteomes" id="UP001596472"/>
    </source>
</evidence>
<sequence>MEFQRPSPRARQVPIVALIDILFIVLIFFIVSSEFKKKREVLKIELPTVRDVPSQSIIDERSVLAIDRDGTIRLDNLTVPDLKLLEAYLGAFVKENPNRKLELEPDKEVSLEKLMGVWDALTRAGIEVKDVPARIQLPGESAPQE</sequence>
<dbReference type="EMBL" id="JBHTBS010000003">
    <property type="protein sequence ID" value="MFC7337044.1"/>
    <property type="molecule type" value="Genomic_DNA"/>
</dbReference>
<proteinExistence type="inferred from homology"/>
<comment type="similarity">
    <text evidence="2 7">Belongs to the ExbD/TolR family.</text>
</comment>
<keyword evidence="6 8" id="KW-0472">Membrane</keyword>
<evidence type="ECO:0000256" key="4">
    <source>
        <dbReference type="ARBA" id="ARBA00022692"/>
    </source>
</evidence>
<evidence type="ECO:0000256" key="5">
    <source>
        <dbReference type="ARBA" id="ARBA00022989"/>
    </source>
</evidence>
<evidence type="ECO:0000256" key="6">
    <source>
        <dbReference type="ARBA" id="ARBA00023136"/>
    </source>
</evidence>
<dbReference type="Proteomes" id="UP001596472">
    <property type="component" value="Unassembled WGS sequence"/>
</dbReference>
<evidence type="ECO:0000256" key="1">
    <source>
        <dbReference type="ARBA" id="ARBA00004162"/>
    </source>
</evidence>
<keyword evidence="7" id="KW-0653">Protein transport</keyword>
<keyword evidence="5 8" id="KW-1133">Transmembrane helix</keyword>
<comment type="subcellular location">
    <subcellularLocation>
        <location evidence="1">Cell membrane</location>
        <topology evidence="1">Single-pass membrane protein</topology>
    </subcellularLocation>
    <subcellularLocation>
        <location evidence="7">Cell membrane</location>
        <topology evidence="7">Single-pass type II membrane protein</topology>
    </subcellularLocation>
</comment>
<protein>
    <submittedName>
        <fullName evidence="9">ExbD/TolR family protein</fullName>
    </submittedName>
</protein>
<dbReference type="Gene3D" id="3.30.420.270">
    <property type="match status" value="1"/>
</dbReference>
<dbReference type="InterPro" id="IPR003400">
    <property type="entry name" value="ExbD"/>
</dbReference>
<keyword evidence="7" id="KW-0813">Transport</keyword>